<comment type="caution">
    <text evidence="2">The sequence shown here is derived from an EMBL/GenBank/DDBJ whole genome shotgun (WGS) entry which is preliminary data.</text>
</comment>
<dbReference type="Pfam" id="PF14597">
    <property type="entry name" value="Lactamase_B_5"/>
    <property type="match status" value="1"/>
</dbReference>
<dbReference type="Gene3D" id="3.60.15.10">
    <property type="entry name" value="Ribonuclease Z/Hydroxyacylglutathione hydrolase-like"/>
    <property type="match status" value="1"/>
</dbReference>
<dbReference type="OrthoDB" id="5563783at2"/>
<name>V5C773_9GAMM</name>
<evidence type="ECO:0000259" key="1">
    <source>
        <dbReference type="SMART" id="SM00849"/>
    </source>
</evidence>
<dbReference type="Proteomes" id="UP000017842">
    <property type="component" value="Unassembled WGS sequence"/>
</dbReference>
<organism evidence="2 3">
    <name type="scientific">Methyloglobulus morosus KoM1</name>
    <dbReference type="NCBI Taxonomy" id="1116472"/>
    <lineage>
        <taxon>Bacteria</taxon>
        <taxon>Pseudomonadati</taxon>
        <taxon>Pseudomonadota</taxon>
        <taxon>Gammaproteobacteria</taxon>
        <taxon>Methylococcales</taxon>
        <taxon>Methylococcaceae</taxon>
        <taxon>Methyloglobulus</taxon>
    </lineage>
</organism>
<sequence length="200" mass="21848">MKQLHRKDLFGWSEFNVERNLDFHSVLWVRTEGNVLIDPLPLSAHDQNHLRQLGGAKYIVVTNSDHCRDAFHIAKVTGAALYGPAREKDSFPIVCGHWLHDKEEIVPGLLVHELNGSKTPGELALVLEQSTLITGDLIRSHVGGELCMLPEAKLTDIALAKQSVKRLAALPGIKTVLVGDGWPLFNQGADALKALAGSLS</sequence>
<dbReference type="PATRIC" id="fig|1116472.3.peg.1581"/>
<dbReference type="EMBL" id="AYLO01000051">
    <property type="protein sequence ID" value="ESS72583.1"/>
    <property type="molecule type" value="Genomic_DNA"/>
</dbReference>
<dbReference type="SUPFAM" id="SSF56281">
    <property type="entry name" value="Metallo-hydrolase/oxidoreductase"/>
    <property type="match status" value="1"/>
</dbReference>
<dbReference type="RefSeq" id="WP_023494380.1">
    <property type="nucleotide sequence ID" value="NZ_AYLO01000051.1"/>
</dbReference>
<accession>V5C773</accession>
<dbReference type="InterPro" id="IPR001279">
    <property type="entry name" value="Metallo-B-lactamas"/>
</dbReference>
<dbReference type="InterPro" id="IPR036866">
    <property type="entry name" value="RibonucZ/Hydroxyglut_hydro"/>
</dbReference>
<dbReference type="eggNOG" id="COG0491">
    <property type="taxonomic scope" value="Bacteria"/>
</dbReference>
<evidence type="ECO:0000313" key="3">
    <source>
        <dbReference type="Proteomes" id="UP000017842"/>
    </source>
</evidence>
<reference evidence="2 3" key="1">
    <citation type="journal article" date="2013" name="Genome Announc.">
        <title>Draft Genome Sequence of the Methanotrophic Gammaproteobacterium Methyloglobulus morosus DSM 22980 Strain KoM1.</title>
        <authorList>
            <person name="Poehlein A."/>
            <person name="Deutzmann J.S."/>
            <person name="Daniel R."/>
            <person name="Simeonova D.D."/>
        </authorList>
    </citation>
    <scope>NUCLEOTIDE SEQUENCE [LARGE SCALE GENOMIC DNA]</scope>
    <source>
        <strain evidence="2 3">KoM1</strain>
    </source>
</reference>
<dbReference type="AlphaFoldDB" id="V5C773"/>
<evidence type="ECO:0000313" key="2">
    <source>
        <dbReference type="EMBL" id="ESS72583.1"/>
    </source>
</evidence>
<dbReference type="SMART" id="SM00849">
    <property type="entry name" value="Lactamase_B"/>
    <property type="match status" value="1"/>
</dbReference>
<protein>
    <recommendedName>
        <fullName evidence="1">Metallo-beta-lactamase domain-containing protein</fullName>
    </recommendedName>
</protein>
<keyword evidence="3" id="KW-1185">Reference proteome</keyword>
<dbReference type="STRING" id="1116472.MGMO_53c00420"/>
<proteinExistence type="predicted"/>
<feature type="domain" description="Metallo-beta-lactamase" evidence="1">
    <location>
        <begin position="23"/>
        <end position="173"/>
    </location>
</feature>
<gene>
    <name evidence="2" type="ORF">MGMO_53c00420</name>
</gene>